<dbReference type="AlphaFoldDB" id="A0AAN9WFL8"/>
<sequence>MLTMEGGPTPKKARVKQEFETRVITSLPDAVQIHFEEEHETDHSPGTECGDSSSDQYEPIEVPIEYAEETFPVNFIEDKLKTEALKNSNTQFILCQPNESLETVKYSWTHSMTYILIEEYRKLMSDFQDPHKKQKDSWVKLAENMCRRGCDVTWVMCDQKWRNLKHTFKSIYYNKHRSEKSKRRWDFYQVLEDVFKPQLEAEDLKKTTVVSPRFPTDDIASKSESVSGKDHKVSVDAVSYQLPVDYHSTNTYDVYEAEPQNEGSQPEDRNNVKDSLPPIWFQEFLKEYRETEEQRLALVREMHNDLLQIERRKVAALEGLLMKFFE</sequence>
<dbReference type="InterPro" id="IPR044822">
    <property type="entry name" value="Myb_DNA-bind_4"/>
</dbReference>
<name>A0AAN9WFL8_9ORTH</name>
<dbReference type="Proteomes" id="UP001378592">
    <property type="component" value="Unassembled WGS sequence"/>
</dbReference>
<proteinExistence type="predicted"/>
<feature type="domain" description="Myb/SANT-like DNA-binding" evidence="2">
    <location>
        <begin position="107"/>
        <end position="193"/>
    </location>
</feature>
<evidence type="ECO:0000259" key="2">
    <source>
        <dbReference type="Pfam" id="PF13837"/>
    </source>
</evidence>
<protein>
    <recommendedName>
        <fullName evidence="2">Myb/SANT-like DNA-binding domain-containing protein</fullName>
    </recommendedName>
</protein>
<gene>
    <name evidence="3" type="ORF">R5R35_007267</name>
</gene>
<evidence type="ECO:0000256" key="1">
    <source>
        <dbReference type="SAM" id="MobiDB-lite"/>
    </source>
</evidence>
<comment type="caution">
    <text evidence="3">The sequence shown here is derived from an EMBL/GenBank/DDBJ whole genome shotgun (WGS) entry which is preliminary data.</text>
</comment>
<organism evidence="3 4">
    <name type="scientific">Gryllus longicercus</name>
    <dbReference type="NCBI Taxonomy" id="2509291"/>
    <lineage>
        <taxon>Eukaryota</taxon>
        <taxon>Metazoa</taxon>
        <taxon>Ecdysozoa</taxon>
        <taxon>Arthropoda</taxon>
        <taxon>Hexapoda</taxon>
        <taxon>Insecta</taxon>
        <taxon>Pterygota</taxon>
        <taxon>Neoptera</taxon>
        <taxon>Polyneoptera</taxon>
        <taxon>Orthoptera</taxon>
        <taxon>Ensifera</taxon>
        <taxon>Gryllidea</taxon>
        <taxon>Grylloidea</taxon>
        <taxon>Gryllidae</taxon>
        <taxon>Gryllinae</taxon>
        <taxon>Gryllus</taxon>
    </lineage>
</organism>
<keyword evidence="4" id="KW-1185">Reference proteome</keyword>
<evidence type="ECO:0000313" key="4">
    <source>
        <dbReference type="Proteomes" id="UP001378592"/>
    </source>
</evidence>
<feature type="region of interest" description="Disordered" evidence="1">
    <location>
        <begin position="37"/>
        <end position="56"/>
    </location>
</feature>
<dbReference type="Pfam" id="PF13837">
    <property type="entry name" value="Myb_DNA-bind_4"/>
    <property type="match status" value="1"/>
</dbReference>
<dbReference type="Gene3D" id="1.10.10.60">
    <property type="entry name" value="Homeodomain-like"/>
    <property type="match status" value="1"/>
</dbReference>
<evidence type="ECO:0000313" key="3">
    <source>
        <dbReference type="EMBL" id="KAK7871068.1"/>
    </source>
</evidence>
<accession>A0AAN9WFL8</accession>
<dbReference type="EMBL" id="JAZDUA010000046">
    <property type="protein sequence ID" value="KAK7871068.1"/>
    <property type="molecule type" value="Genomic_DNA"/>
</dbReference>
<reference evidence="3 4" key="1">
    <citation type="submission" date="2024-03" db="EMBL/GenBank/DDBJ databases">
        <title>The genome assembly and annotation of the cricket Gryllus longicercus Weissman &amp; Gray.</title>
        <authorList>
            <person name="Szrajer S."/>
            <person name="Gray D."/>
            <person name="Ylla G."/>
        </authorList>
    </citation>
    <scope>NUCLEOTIDE SEQUENCE [LARGE SCALE GENOMIC DNA]</scope>
    <source>
        <strain evidence="3">DAG 2021-001</strain>
        <tissue evidence="3">Whole body minus gut</tissue>
    </source>
</reference>